<dbReference type="AlphaFoldDB" id="A0A5C5Z509"/>
<protein>
    <recommendedName>
        <fullName evidence="4">PEP-CTERM protein-sorting domain-containing protein</fullName>
    </recommendedName>
</protein>
<keyword evidence="3" id="KW-1185">Reference proteome</keyword>
<dbReference type="EMBL" id="SJPJ01000001">
    <property type="protein sequence ID" value="TWT81901.1"/>
    <property type="molecule type" value="Genomic_DNA"/>
</dbReference>
<sequence length="256" mass="27315" precursor="true">MFRKLLMATFLTLLIFTEGFLTCDLSQAAPVTLMLEDFEDNTVHFSSSSALFHDGSNDYFTITPLNGVSDPIDAYSGFGGNNYFAAEDIDDGATRPSTATLSFNINISNFESLTFDGLFAVGGNGAAIPTYDDEESVLVRATIDAGPTQNLLAFEAVEPGGDVTNNIVRQDTDFDGIGDGFMPTSTFTAFNDLVIVGDGANLLLEVVVTSTDGGSEFAFDNLAVRGISSVPEPSSLACLLVTGFVWTSRRRKQAKS</sequence>
<proteinExistence type="predicted"/>
<accession>A0A5C5Z509</accession>
<name>A0A5C5Z509_9BACT</name>
<evidence type="ECO:0008006" key="4">
    <source>
        <dbReference type="Google" id="ProtNLM"/>
    </source>
</evidence>
<evidence type="ECO:0000313" key="3">
    <source>
        <dbReference type="Proteomes" id="UP000315010"/>
    </source>
</evidence>
<dbReference type="Proteomes" id="UP000315010">
    <property type="component" value="Unassembled WGS sequence"/>
</dbReference>
<gene>
    <name evidence="2" type="ORF">CA13_33560</name>
</gene>
<evidence type="ECO:0000313" key="2">
    <source>
        <dbReference type="EMBL" id="TWT81901.1"/>
    </source>
</evidence>
<evidence type="ECO:0000256" key="1">
    <source>
        <dbReference type="SAM" id="SignalP"/>
    </source>
</evidence>
<dbReference type="NCBIfam" id="TIGR02595">
    <property type="entry name" value="PEP_CTERM"/>
    <property type="match status" value="1"/>
</dbReference>
<reference evidence="2 3" key="1">
    <citation type="submission" date="2019-02" db="EMBL/GenBank/DDBJ databases">
        <title>Deep-cultivation of Planctomycetes and their phenomic and genomic characterization uncovers novel biology.</title>
        <authorList>
            <person name="Wiegand S."/>
            <person name="Jogler M."/>
            <person name="Boedeker C."/>
            <person name="Pinto D."/>
            <person name="Vollmers J."/>
            <person name="Rivas-Marin E."/>
            <person name="Kohn T."/>
            <person name="Peeters S.H."/>
            <person name="Heuer A."/>
            <person name="Rast P."/>
            <person name="Oberbeckmann S."/>
            <person name="Bunk B."/>
            <person name="Jeske O."/>
            <person name="Meyerdierks A."/>
            <person name="Storesund J.E."/>
            <person name="Kallscheuer N."/>
            <person name="Luecker S."/>
            <person name="Lage O.M."/>
            <person name="Pohl T."/>
            <person name="Merkel B.J."/>
            <person name="Hornburger P."/>
            <person name="Mueller R.-W."/>
            <person name="Bruemmer F."/>
            <person name="Labrenz M."/>
            <person name="Spormann A.M."/>
            <person name="Op Den Camp H."/>
            <person name="Overmann J."/>
            <person name="Amann R."/>
            <person name="Jetten M.S.M."/>
            <person name="Mascher T."/>
            <person name="Medema M.H."/>
            <person name="Devos D.P."/>
            <person name="Kaster A.-K."/>
            <person name="Ovreas L."/>
            <person name="Rohde M."/>
            <person name="Galperin M.Y."/>
            <person name="Jogler C."/>
        </authorList>
    </citation>
    <scope>NUCLEOTIDE SEQUENCE [LARGE SCALE GENOMIC DNA]</scope>
    <source>
        <strain evidence="2 3">CA13</strain>
    </source>
</reference>
<organism evidence="2 3">
    <name type="scientific">Novipirellula herctigrandis</name>
    <dbReference type="NCBI Taxonomy" id="2527986"/>
    <lineage>
        <taxon>Bacteria</taxon>
        <taxon>Pseudomonadati</taxon>
        <taxon>Planctomycetota</taxon>
        <taxon>Planctomycetia</taxon>
        <taxon>Pirellulales</taxon>
        <taxon>Pirellulaceae</taxon>
        <taxon>Novipirellula</taxon>
    </lineage>
</organism>
<dbReference type="InterPro" id="IPR013424">
    <property type="entry name" value="Ice-binding_C"/>
</dbReference>
<feature type="chain" id="PRO_5023103956" description="PEP-CTERM protein-sorting domain-containing protein" evidence="1">
    <location>
        <begin position="29"/>
        <end position="256"/>
    </location>
</feature>
<feature type="signal peptide" evidence="1">
    <location>
        <begin position="1"/>
        <end position="28"/>
    </location>
</feature>
<comment type="caution">
    <text evidence="2">The sequence shown here is derived from an EMBL/GenBank/DDBJ whole genome shotgun (WGS) entry which is preliminary data.</text>
</comment>
<dbReference type="RefSeq" id="WP_419194402.1">
    <property type="nucleotide sequence ID" value="NZ_SJPJ01000001.1"/>
</dbReference>
<keyword evidence="1" id="KW-0732">Signal</keyword>